<gene>
    <name evidence="2" type="ORF">AKO1_003578</name>
</gene>
<accession>A0AAW2Z697</accession>
<dbReference type="Proteomes" id="UP001431209">
    <property type="component" value="Unassembled WGS sequence"/>
</dbReference>
<proteinExistence type="predicted"/>
<feature type="compositionally biased region" description="Basic residues" evidence="1">
    <location>
        <begin position="181"/>
        <end position="190"/>
    </location>
</feature>
<dbReference type="AlphaFoldDB" id="A0AAW2Z697"/>
<evidence type="ECO:0000256" key="1">
    <source>
        <dbReference type="SAM" id="MobiDB-lite"/>
    </source>
</evidence>
<sequence length="354" mass="40931">MKFRHNNTREYVRLDGDDNSTNKHDDDILKARLDFNDEHTASQYHYMTLMDKHQSFLSTLKSKPVNIRREQSNNAEERTTMPIAQNLRGIKPNKSPIKDIQHNSQFKPTSQWDPLTKQRILASTQKLSDSIKMFSESNLSPSQENSIVQNAKKSKIKITDMTEFKDNEFLNHILAEDAKQTKIKVQQKKPPKAENPIKELRTYQNQTFNQPQDDSTTREEGHTLNEDDDHFKPKTHSTIKTQSRRKHFPKSATAGSHSQPVNNNISSSSHKESFIKPALLNLLRRLAQLNPFARSQFRASVHRRHDDGDVINPITSFSVYHNHSIAPWQSNYSNFDASNVYLTSTQSRLLRNRG</sequence>
<reference evidence="2 3" key="1">
    <citation type="submission" date="2024-03" db="EMBL/GenBank/DDBJ databases">
        <title>The Acrasis kona genome and developmental transcriptomes reveal deep origins of eukaryotic multicellular pathways.</title>
        <authorList>
            <person name="Sheikh S."/>
            <person name="Fu C.-J."/>
            <person name="Brown M.W."/>
            <person name="Baldauf S.L."/>
        </authorList>
    </citation>
    <scope>NUCLEOTIDE SEQUENCE [LARGE SCALE GENOMIC DNA]</scope>
    <source>
        <strain evidence="2 3">ATCC MYA-3509</strain>
    </source>
</reference>
<keyword evidence="3" id="KW-1185">Reference proteome</keyword>
<feature type="compositionally biased region" description="Basic and acidic residues" evidence="1">
    <location>
        <begin position="215"/>
        <end position="232"/>
    </location>
</feature>
<feature type="compositionally biased region" description="Polar residues" evidence="1">
    <location>
        <begin position="253"/>
        <end position="268"/>
    </location>
</feature>
<feature type="region of interest" description="Disordered" evidence="1">
    <location>
        <begin position="1"/>
        <end position="23"/>
    </location>
</feature>
<protein>
    <submittedName>
        <fullName evidence="2">Uncharacterized protein</fullName>
    </submittedName>
</protein>
<feature type="compositionally biased region" description="Basic residues" evidence="1">
    <location>
        <begin position="233"/>
        <end position="249"/>
    </location>
</feature>
<evidence type="ECO:0000313" key="3">
    <source>
        <dbReference type="Proteomes" id="UP001431209"/>
    </source>
</evidence>
<name>A0AAW2Z697_9EUKA</name>
<feature type="region of interest" description="Disordered" evidence="1">
    <location>
        <begin position="181"/>
        <end position="270"/>
    </location>
</feature>
<feature type="compositionally biased region" description="Basic and acidic residues" evidence="1">
    <location>
        <begin position="191"/>
        <end position="201"/>
    </location>
</feature>
<dbReference type="EMBL" id="JAOPGA020001077">
    <property type="protein sequence ID" value="KAL0484849.1"/>
    <property type="molecule type" value="Genomic_DNA"/>
</dbReference>
<evidence type="ECO:0000313" key="2">
    <source>
        <dbReference type="EMBL" id="KAL0484849.1"/>
    </source>
</evidence>
<feature type="compositionally biased region" description="Polar residues" evidence="1">
    <location>
        <begin position="202"/>
        <end position="214"/>
    </location>
</feature>
<feature type="region of interest" description="Disordered" evidence="1">
    <location>
        <begin position="89"/>
        <end position="110"/>
    </location>
</feature>
<comment type="caution">
    <text evidence="2">The sequence shown here is derived from an EMBL/GenBank/DDBJ whole genome shotgun (WGS) entry which is preliminary data.</text>
</comment>
<organism evidence="2 3">
    <name type="scientific">Acrasis kona</name>
    <dbReference type="NCBI Taxonomy" id="1008807"/>
    <lineage>
        <taxon>Eukaryota</taxon>
        <taxon>Discoba</taxon>
        <taxon>Heterolobosea</taxon>
        <taxon>Tetramitia</taxon>
        <taxon>Eutetramitia</taxon>
        <taxon>Acrasidae</taxon>
        <taxon>Acrasis</taxon>
    </lineage>
</organism>
<feature type="compositionally biased region" description="Basic and acidic residues" evidence="1">
    <location>
        <begin position="7"/>
        <end position="23"/>
    </location>
</feature>